<protein>
    <recommendedName>
        <fullName evidence="4">Lipoprotein</fullName>
    </recommendedName>
</protein>
<evidence type="ECO:0000313" key="3">
    <source>
        <dbReference type="Proteomes" id="UP000266385"/>
    </source>
</evidence>
<dbReference type="OrthoDB" id="7206135at2"/>
<sequence length="253" mass="27391">MKLHGLAAALLFGAAGCQSATGDDADGPKTADPLKATLSGEACPDIGNRAYFFWMEPRSAEPGDSLALFPYWTDMPGGYNDLPPGCVDDLGVYPEGAVTFSRQEDGLAIATISPDAEPGTRIRLDATYPDGHSLGGLVDVYRRADNPLVGTWRQKAEDCPNGSEAIQELVFTGSGEFSVTWTPFEVYKDYWGVYEYDAESNAFRIAVEGGNQVPEDIYEQGTVLIEGDELDFDQVFFGTPRQASEPCSANFVR</sequence>
<keyword evidence="3" id="KW-1185">Reference proteome</keyword>
<evidence type="ECO:0000256" key="1">
    <source>
        <dbReference type="SAM" id="SignalP"/>
    </source>
</evidence>
<dbReference type="PROSITE" id="PS51257">
    <property type="entry name" value="PROKAR_LIPOPROTEIN"/>
    <property type="match status" value="1"/>
</dbReference>
<organism evidence="2 3">
    <name type="scientific">Henriciella mobilis</name>
    <dbReference type="NCBI Taxonomy" id="2305467"/>
    <lineage>
        <taxon>Bacteria</taxon>
        <taxon>Pseudomonadati</taxon>
        <taxon>Pseudomonadota</taxon>
        <taxon>Alphaproteobacteria</taxon>
        <taxon>Hyphomonadales</taxon>
        <taxon>Hyphomonadaceae</taxon>
        <taxon>Henriciella</taxon>
    </lineage>
</organism>
<reference evidence="2 3" key="1">
    <citation type="submission" date="2018-08" db="EMBL/GenBank/DDBJ databases">
        <title>Henriciella mobilis sp. nov., isolated from seawater.</title>
        <authorList>
            <person name="Cheng H."/>
            <person name="Wu Y.-H."/>
            <person name="Xu X.-W."/>
            <person name="Guo L.-L."/>
        </authorList>
    </citation>
    <scope>NUCLEOTIDE SEQUENCE [LARGE SCALE GENOMIC DNA]</scope>
    <source>
        <strain evidence="2 3">JN25</strain>
    </source>
</reference>
<dbReference type="Proteomes" id="UP000266385">
    <property type="component" value="Unassembled WGS sequence"/>
</dbReference>
<dbReference type="AlphaFoldDB" id="A0A399RNX1"/>
<feature type="chain" id="PRO_5017470909" description="Lipoprotein" evidence="1">
    <location>
        <begin position="21"/>
        <end position="253"/>
    </location>
</feature>
<comment type="caution">
    <text evidence="2">The sequence shown here is derived from an EMBL/GenBank/DDBJ whole genome shotgun (WGS) entry which is preliminary data.</text>
</comment>
<dbReference type="RefSeq" id="WP_119374979.1">
    <property type="nucleotide sequence ID" value="NZ_QWFX01000005.1"/>
</dbReference>
<keyword evidence="1" id="KW-0732">Signal</keyword>
<feature type="signal peptide" evidence="1">
    <location>
        <begin position="1"/>
        <end position="20"/>
    </location>
</feature>
<name>A0A399RNX1_9PROT</name>
<dbReference type="EMBL" id="QWFX01000005">
    <property type="protein sequence ID" value="RIJ32898.1"/>
    <property type="molecule type" value="Genomic_DNA"/>
</dbReference>
<gene>
    <name evidence="2" type="ORF">D1223_03360</name>
</gene>
<evidence type="ECO:0000313" key="2">
    <source>
        <dbReference type="EMBL" id="RIJ32898.1"/>
    </source>
</evidence>
<evidence type="ECO:0008006" key="4">
    <source>
        <dbReference type="Google" id="ProtNLM"/>
    </source>
</evidence>
<proteinExistence type="predicted"/>
<accession>A0A399RNX1</accession>